<gene>
    <name evidence="1" type="ORF">L195_g016823</name>
</gene>
<dbReference type="Proteomes" id="UP000236291">
    <property type="component" value="Unassembled WGS sequence"/>
</dbReference>
<reference evidence="1 2" key="2">
    <citation type="journal article" date="2017" name="Front. Plant Sci.">
        <title>Gene Classification and Mining of Molecular Markers Useful in Red Clover (Trifolium pratense) Breeding.</title>
        <authorList>
            <person name="Istvanek J."/>
            <person name="Dluhosova J."/>
            <person name="Dluhos P."/>
            <person name="Patkova L."/>
            <person name="Nedelnik J."/>
            <person name="Repkova J."/>
        </authorList>
    </citation>
    <scope>NUCLEOTIDE SEQUENCE [LARGE SCALE GENOMIC DNA]</scope>
    <source>
        <strain evidence="2">cv. Tatra</strain>
        <tissue evidence="1">Young leaves</tissue>
    </source>
</reference>
<comment type="caution">
    <text evidence="1">The sequence shown here is derived from an EMBL/GenBank/DDBJ whole genome shotgun (WGS) entry which is preliminary data.</text>
</comment>
<evidence type="ECO:0008006" key="3">
    <source>
        <dbReference type="Google" id="ProtNLM"/>
    </source>
</evidence>
<dbReference type="EMBL" id="ASHM01011718">
    <property type="protein sequence ID" value="PNX93668.1"/>
    <property type="molecule type" value="Genomic_DNA"/>
</dbReference>
<proteinExistence type="predicted"/>
<evidence type="ECO:0000313" key="1">
    <source>
        <dbReference type="EMBL" id="PNX93668.1"/>
    </source>
</evidence>
<name>A0A2K3MS58_TRIPR</name>
<dbReference type="AlphaFoldDB" id="A0A2K3MS58"/>
<accession>A0A2K3MS58</accession>
<reference evidence="1 2" key="1">
    <citation type="journal article" date="2014" name="Am. J. Bot.">
        <title>Genome assembly and annotation for red clover (Trifolium pratense; Fabaceae).</title>
        <authorList>
            <person name="Istvanek J."/>
            <person name="Jaros M."/>
            <person name="Krenek A."/>
            <person name="Repkova J."/>
        </authorList>
    </citation>
    <scope>NUCLEOTIDE SEQUENCE [LARGE SCALE GENOMIC DNA]</scope>
    <source>
        <strain evidence="2">cv. Tatra</strain>
        <tissue evidence="1">Young leaves</tissue>
    </source>
</reference>
<organism evidence="1 2">
    <name type="scientific">Trifolium pratense</name>
    <name type="common">Red clover</name>
    <dbReference type="NCBI Taxonomy" id="57577"/>
    <lineage>
        <taxon>Eukaryota</taxon>
        <taxon>Viridiplantae</taxon>
        <taxon>Streptophyta</taxon>
        <taxon>Embryophyta</taxon>
        <taxon>Tracheophyta</taxon>
        <taxon>Spermatophyta</taxon>
        <taxon>Magnoliopsida</taxon>
        <taxon>eudicotyledons</taxon>
        <taxon>Gunneridae</taxon>
        <taxon>Pentapetalae</taxon>
        <taxon>rosids</taxon>
        <taxon>fabids</taxon>
        <taxon>Fabales</taxon>
        <taxon>Fabaceae</taxon>
        <taxon>Papilionoideae</taxon>
        <taxon>50 kb inversion clade</taxon>
        <taxon>NPAAA clade</taxon>
        <taxon>Hologalegina</taxon>
        <taxon>IRL clade</taxon>
        <taxon>Trifolieae</taxon>
        <taxon>Trifolium</taxon>
    </lineage>
</organism>
<sequence>MFPICSTYLETVDTSSQPDVLGSFGVLMFDDLLVIVLILDLKCASPCFQFPCLCIKGKDLAISMPADDYLAGLQKCKHDLHGRVIWPNGLTLLKVDTLRSKLLIMWKSLNRRDLISFGRHYYEFSFSSLEDMRIFRSVTSWNLNLGFLNCLLGRMTSTPSLQQQTTSQVLICINGLSQ</sequence>
<protein>
    <recommendedName>
        <fullName evidence="3">DUF4283 domain-containing protein</fullName>
    </recommendedName>
</protein>
<evidence type="ECO:0000313" key="2">
    <source>
        <dbReference type="Proteomes" id="UP000236291"/>
    </source>
</evidence>